<dbReference type="Gene3D" id="3.30.70.580">
    <property type="entry name" value="Pseudouridine synthase I, catalytic domain, N-terminal subdomain"/>
    <property type="match status" value="1"/>
</dbReference>
<evidence type="ECO:0000313" key="8">
    <source>
        <dbReference type="EMBL" id="RXG26668.1"/>
    </source>
</evidence>
<evidence type="ECO:0000256" key="1">
    <source>
        <dbReference type="ARBA" id="ARBA00009375"/>
    </source>
</evidence>
<organism evidence="8 9">
    <name type="scientific">Leeuwenhoekiella polynyae</name>
    <dbReference type="NCBI Taxonomy" id="1550906"/>
    <lineage>
        <taxon>Bacteria</taxon>
        <taxon>Pseudomonadati</taxon>
        <taxon>Bacteroidota</taxon>
        <taxon>Flavobacteriia</taxon>
        <taxon>Flavobacteriales</taxon>
        <taxon>Flavobacteriaceae</taxon>
        <taxon>Leeuwenhoekiella</taxon>
    </lineage>
</organism>
<dbReference type="InterPro" id="IPR020094">
    <property type="entry name" value="TruA/RsuA/RluB/E/F_N"/>
</dbReference>
<dbReference type="GO" id="GO:0031119">
    <property type="term" value="P:tRNA pseudouridine synthesis"/>
    <property type="evidence" value="ECO:0007669"/>
    <property type="project" value="TreeGrafter"/>
</dbReference>
<sequence length="260" mass="30177">MFRKEFYYLLKIQYLGFRYHGWQKQPDLLTVERMMQRTLKYVLGRNNFKFIAAGRTDSKVSVNETYVELILREDALTMETFFDAFNENLPQDIRLLEITPKKELTHIIQAPKLKEYIYLFSFGIKNHPFCAPFMINYKHNLDIGLMQKGAELMLGSHDYRNYAYKASPEAQTLMHIENCVIEVNALYTANFFPETSYVFRVVGAGFKRHQVRLMMGALFDLGSGEMSLSDFEKSLDGSTPYQLTHVAQASGLILQNVTLE</sequence>
<dbReference type="EMBL" id="QOVK01000001">
    <property type="protein sequence ID" value="RXG26668.1"/>
    <property type="molecule type" value="Genomic_DNA"/>
</dbReference>
<keyword evidence="9" id="KW-1185">Reference proteome</keyword>
<evidence type="ECO:0000256" key="4">
    <source>
        <dbReference type="PIRSR" id="PIRSR001430-1"/>
    </source>
</evidence>
<dbReference type="PANTHER" id="PTHR11142">
    <property type="entry name" value="PSEUDOURIDYLATE SYNTHASE"/>
    <property type="match status" value="1"/>
</dbReference>
<dbReference type="Gene3D" id="3.30.70.660">
    <property type="entry name" value="Pseudouridine synthase I, catalytic domain, C-terminal subdomain"/>
    <property type="match status" value="1"/>
</dbReference>
<keyword evidence="2 6" id="KW-0819">tRNA processing</keyword>
<feature type="binding site" evidence="5">
    <location>
        <position position="116"/>
    </location>
    <ligand>
        <name>substrate</name>
    </ligand>
</feature>
<evidence type="ECO:0000256" key="3">
    <source>
        <dbReference type="ARBA" id="ARBA00023235"/>
    </source>
</evidence>
<dbReference type="PIRSF" id="PIRSF001430">
    <property type="entry name" value="tRNA_psdUrid_synth"/>
    <property type="match status" value="1"/>
</dbReference>
<dbReference type="InterPro" id="IPR001406">
    <property type="entry name" value="PsdUridine_synth_TruA"/>
</dbReference>
<comment type="similarity">
    <text evidence="1 6">Belongs to the tRNA pseudouridine synthase TruA family.</text>
</comment>
<evidence type="ECO:0000256" key="2">
    <source>
        <dbReference type="ARBA" id="ARBA00022694"/>
    </source>
</evidence>
<dbReference type="RefSeq" id="WP_128764297.1">
    <property type="nucleotide sequence ID" value="NZ_JBHUOO010000045.1"/>
</dbReference>
<dbReference type="EC" id="5.4.99.12" evidence="6"/>
<gene>
    <name evidence="8" type="ORF">DSM02_668</name>
</gene>
<dbReference type="InterPro" id="IPR020103">
    <property type="entry name" value="PsdUridine_synth_cat_dom_sf"/>
</dbReference>
<comment type="catalytic activity">
    <reaction evidence="6">
        <text>uridine(38/39/40) in tRNA = pseudouridine(38/39/40) in tRNA</text>
        <dbReference type="Rhea" id="RHEA:22376"/>
        <dbReference type="Rhea" id="RHEA-COMP:10085"/>
        <dbReference type="Rhea" id="RHEA-COMP:10087"/>
        <dbReference type="ChEBI" id="CHEBI:65314"/>
        <dbReference type="ChEBI" id="CHEBI:65315"/>
        <dbReference type="EC" id="5.4.99.12"/>
    </reaction>
</comment>
<dbReference type="GO" id="GO:0160147">
    <property type="term" value="F:tRNA pseudouridine(38-40) synthase activity"/>
    <property type="evidence" value="ECO:0007669"/>
    <property type="project" value="UniProtKB-EC"/>
</dbReference>
<protein>
    <recommendedName>
        <fullName evidence="6">tRNA pseudouridine synthase</fullName>
        <ecNumber evidence="6">5.4.99.12</ecNumber>
    </recommendedName>
</protein>
<feature type="domain" description="Pseudouridine synthase I TruA alpha/beta" evidence="7">
    <location>
        <begin position="150"/>
        <end position="257"/>
    </location>
</feature>
<reference evidence="8 9" key="1">
    <citation type="submission" date="2018-07" db="EMBL/GenBank/DDBJ databases">
        <title>Leeuwenhoekiella genomics.</title>
        <authorList>
            <person name="Tahon G."/>
            <person name="Willems A."/>
        </authorList>
    </citation>
    <scope>NUCLEOTIDE SEQUENCE [LARGE SCALE GENOMIC DNA]</scope>
    <source>
        <strain evidence="8 9">LMG 29608</strain>
    </source>
</reference>
<evidence type="ECO:0000256" key="6">
    <source>
        <dbReference type="RuleBase" id="RU003792"/>
    </source>
</evidence>
<dbReference type="OrthoDB" id="9811823at2"/>
<dbReference type="GO" id="GO:0003723">
    <property type="term" value="F:RNA binding"/>
    <property type="evidence" value="ECO:0007669"/>
    <property type="project" value="InterPro"/>
</dbReference>
<dbReference type="InterPro" id="IPR020097">
    <property type="entry name" value="PsdUridine_synth_TruA_a/b_dom"/>
</dbReference>
<comment type="caution">
    <text evidence="8">The sequence shown here is derived from an EMBL/GenBank/DDBJ whole genome shotgun (WGS) entry which is preliminary data.</text>
</comment>
<evidence type="ECO:0000259" key="7">
    <source>
        <dbReference type="Pfam" id="PF01416"/>
    </source>
</evidence>
<dbReference type="AlphaFoldDB" id="A0A4Q0PJ67"/>
<dbReference type="Proteomes" id="UP000289859">
    <property type="component" value="Unassembled WGS sequence"/>
</dbReference>
<dbReference type="SUPFAM" id="SSF55120">
    <property type="entry name" value="Pseudouridine synthase"/>
    <property type="match status" value="1"/>
</dbReference>
<dbReference type="PANTHER" id="PTHR11142:SF0">
    <property type="entry name" value="TRNA PSEUDOURIDINE SYNTHASE-LIKE 1"/>
    <property type="match status" value="1"/>
</dbReference>
<name>A0A4Q0PJ67_9FLAO</name>
<accession>A0A4Q0PJ67</accession>
<dbReference type="InterPro" id="IPR020095">
    <property type="entry name" value="PsdUridine_synth_TruA_C"/>
</dbReference>
<evidence type="ECO:0000313" key="9">
    <source>
        <dbReference type="Proteomes" id="UP000289859"/>
    </source>
</evidence>
<proteinExistence type="inferred from homology"/>
<keyword evidence="3 6" id="KW-0413">Isomerase</keyword>
<dbReference type="Pfam" id="PF01416">
    <property type="entry name" value="PseudoU_synth_1"/>
    <property type="match status" value="1"/>
</dbReference>
<feature type="active site" description="Nucleophile" evidence="4">
    <location>
        <position position="57"/>
    </location>
</feature>
<evidence type="ECO:0000256" key="5">
    <source>
        <dbReference type="PIRSR" id="PIRSR001430-2"/>
    </source>
</evidence>